<name>A0A1H1QC64_BRESA</name>
<reference evidence="2" key="1">
    <citation type="submission" date="2016-10" db="EMBL/GenBank/DDBJ databases">
        <authorList>
            <person name="Varghese N."/>
            <person name="Submissions S."/>
        </authorList>
    </citation>
    <scope>NUCLEOTIDE SEQUENCE [LARGE SCALE GENOMIC DNA]</scope>
    <source>
        <strain evidence="2">DSM 22082</strain>
    </source>
</reference>
<dbReference type="PANTHER" id="PTHR46825:SF9">
    <property type="entry name" value="BETA-LACTAMASE-RELATED DOMAIN-CONTAINING PROTEIN"/>
    <property type="match status" value="1"/>
</dbReference>
<evidence type="ECO:0000259" key="1">
    <source>
        <dbReference type="Pfam" id="PF00144"/>
    </source>
</evidence>
<organism evidence="2 3">
    <name type="scientific">Brevibacterium sandarakinum</name>
    <dbReference type="NCBI Taxonomy" id="629680"/>
    <lineage>
        <taxon>Bacteria</taxon>
        <taxon>Bacillati</taxon>
        <taxon>Actinomycetota</taxon>
        <taxon>Actinomycetes</taxon>
        <taxon>Micrococcales</taxon>
        <taxon>Brevibacteriaceae</taxon>
        <taxon>Brevibacterium</taxon>
    </lineage>
</organism>
<dbReference type="SUPFAM" id="SSF56601">
    <property type="entry name" value="beta-lactamase/transpeptidase-like"/>
    <property type="match status" value="1"/>
</dbReference>
<dbReference type="PANTHER" id="PTHR46825">
    <property type="entry name" value="D-ALANYL-D-ALANINE-CARBOXYPEPTIDASE/ENDOPEPTIDASE AMPH"/>
    <property type="match status" value="1"/>
</dbReference>
<dbReference type="AlphaFoldDB" id="A0A1H1QC64"/>
<dbReference type="InterPro" id="IPR050491">
    <property type="entry name" value="AmpC-like"/>
</dbReference>
<dbReference type="InterPro" id="IPR012338">
    <property type="entry name" value="Beta-lactam/transpept-like"/>
</dbReference>
<dbReference type="Gene3D" id="3.40.710.10">
    <property type="entry name" value="DD-peptidase/beta-lactamase superfamily"/>
    <property type="match status" value="1"/>
</dbReference>
<keyword evidence="3" id="KW-1185">Reference proteome</keyword>
<protein>
    <submittedName>
        <fullName evidence="2">Beta-lactamase</fullName>
    </submittedName>
</protein>
<dbReference type="InterPro" id="IPR001466">
    <property type="entry name" value="Beta-lactam-related"/>
</dbReference>
<dbReference type="STRING" id="629680.SAMN04489751_1489"/>
<sequence>MNSRVPSTRRAFVGLYEHGRRDVKVQHRAYSADAHLEWGSVTKTVTAGLLKVLSIDGVLDLRTSVADLLPIPSLEHTSLQELTLHRAGLPPMHAGAPTGLVRDPSTGCDRTRFLSEIAPRITVNEEISGKFNYSNLGYALLGLALEEATGRSWFELVRTHLLPASRYPSLTTCPPLGSYPTTMGISRRPWQLGRGVYASAGGLWSRGDDLLRYAEDTSSMPPSPGWFVLRGGVLFHNGQTRDAGCSVMVDQRNGRASVAHTLFRMPRTPQRLAEHALFGNGAHS</sequence>
<dbReference type="RefSeq" id="WP_092104450.1">
    <property type="nucleotide sequence ID" value="NZ_JAKDJU010000104.1"/>
</dbReference>
<evidence type="ECO:0000313" key="2">
    <source>
        <dbReference type="EMBL" id="SDS21131.1"/>
    </source>
</evidence>
<proteinExistence type="predicted"/>
<dbReference type="Proteomes" id="UP000199700">
    <property type="component" value="Chromosome"/>
</dbReference>
<accession>A0A1H1QC64</accession>
<gene>
    <name evidence="2" type="ORF">SAMN04489751_1489</name>
</gene>
<evidence type="ECO:0000313" key="3">
    <source>
        <dbReference type="Proteomes" id="UP000199700"/>
    </source>
</evidence>
<dbReference type="Pfam" id="PF00144">
    <property type="entry name" value="Beta-lactamase"/>
    <property type="match status" value="1"/>
</dbReference>
<feature type="domain" description="Beta-lactamase-related" evidence="1">
    <location>
        <begin position="15"/>
        <end position="221"/>
    </location>
</feature>
<dbReference type="EMBL" id="LT629739">
    <property type="protein sequence ID" value="SDS21131.1"/>
    <property type="molecule type" value="Genomic_DNA"/>
</dbReference>